<dbReference type="PIRSF" id="PIRSF037239">
    <property type="entry name" value="Exonuclease_Xrn2"/>
    <property type="match status" value="1"/>
</dbReference>
<comment type="similarity">
    <text evidence="1 6">Belongs to the 5'-3' exonuclease family. XRN2/RAT1 subfamily.</text>
</comment>
<dbReference type="Pfam" id="PF17846">
    <property type="entry name" value="XRN_M"/>
    <property type="match status" value="1"/>
</dbReference>
<comment type="caution">
    <text evidence="10">The sequence shown here is derived from an EMBL/GenBank/DDBJ whole genome shotgun (WGS) entry which is preliminary data.</text>
</comment>
<dbReference type="CDD" id="cd18673">
    <property type="entry name" value="PIN_XRN1-2-like"/>
    <property type="match status" value="1"/>
</dbReference>
<keyword evidence="11" id="KW-1185">Reference proteome</keyword>
<dbReference type="PANTHER" id="PTHR12341:SF62">
    <property type="entry name" value="5'-3' EXORIBONUCLEASE 3-LIKE"/>
    <property type="match status" value="1"/>
</dbReference>
<evidence type="ECO:0000259" key="8">
    <source>
        <dbReference type="Pfam" id="PF03159"/>
    </source>
</evidence>
<proteinExistence type="inferred from homology"/>
<sequence>MGVPVFYRWLTKKYEKVIEDANSNTTPTVEYDNLYLDMNSIIHPCFHPNDDNINTCPPTTFVEVFANMFDYIDHLVTIVKPRKLLYMAIDGVAPRGKMNQQRTRRFTTAKDDEMREAEEERLRKQFEMEGKQVVPKQKCEVSDSNIITPGTEFMHELSKALKNYVSSRISSHSLWKDIMVILSDSNVPGEGEHKIMSFIRKQRGLSDYDPNTVHCLYGSDADLIMLGLSSHEPHFSIIREEVPNYYDKVDPNDEKRFKLLHIWLLREYLELDMKIEDPPKNFVVDFERIVDDFIFICFFAGNDFLPRLPSLDIYEGAIDLLMTVYKQEFHKLGGYLVDISKMGEKHSAFVKLSRVEKFILMVGTYEEKIFNKRSAIRDKKLRRLITDHENSRQEEHDACNFIDIENENSSDCALRINKAAASNNVCPVSDEEILKNTNDFKEELKKCLKAKGDLFTSGDFLTDKIKLGTVGFKERYYKEKFSVEGSTSIDVKRKEVVQKYTEGLLWVLEYYFSGVASWTWFYPFHYSPFASDFKGMGQVRVNFEKGVPFLPFDQLLSILPQRSSYALPKAYAQLMLDDQSKIFDLFPKQFEVDIEGKRFRWMGVCKLPYIDERRLLAETRELVKGLSENEALRNSVEVDRLLVGSTTKLAEKICSLSSNKLDTSISDGIGGIISLCHKCVEDNEHEDSVFCVKYELPVNGTSCYQHLLFGVNLPEKTIFENDIDETVLWHEQQEYPSRFERFGPWSHNQDSWRSSNREDRSSKFPPNRTTFGGRSSSQNAPPEFIHKGGGVGWGSGRGKPDRINRETLNDRMSSFSPFRKQQSNDHGGSNYHHQSLNNVPYSRGRGRTYQNSNNVYSSRHISSSSSNSLRPQWSESDDKSRW</sequence>
<dbReference type="InterPro" id="IPR004859">
    <property type="entry name" value="Xrn1_N"/>
</dbReference>
<dbReference type="PANTHER" id="PTHR12341">
    <property type="entry name" value="5'-&gt;3' EXORIBONUCLEASE"/>
    <property type="match status" value="1"/>
</dbReference>
<keyword evidence="3 6" id="KW-0540">Nuclease</keyword>
<reference evidence="10 11" key="1">
    <citation type="journal article" date="2022" name="Nat. Genet.">
        <title>Improved pea reference genome and pan-genome highlight genomic features and evolutionary characteristics.</title>
        <authorList>
            <person name="Yang T."/>
            <person name="Liu R."/>
            <person name="Luo Y."/>
            <person name="Hu S."/>
            <person name="Wang D."/>
            <person name="Wang C."/>
            <person name="Pandey M.K."/>
            <person name="Ge S."/>
            <person name="Xu Q."/>
            <person name="Li N."/>
            <person name="Li G."/>
            <person name="Huang Y."/>
            <person name="Saxena R.K."/>
            <person name="Ji Y."/>
            <person name="Li M."/>
            <person name="Yan X."/>
            <person name="He Y."/>
            <person name="Liu Y."/>
            <person name="Wang X."/>
            <person name="Xiang C."/>
            <person name="Varshney R.K."/>
            <person name="Ding H."/>
            <person name="Gao S."/>
            <person name="Zong X."/>
        </authorList>
    </citation>
    <scope>NUCLEOTIDE SEQUENCE [LARGE SCALE GENOMIC DNA]</scope>
    <source>
        <strain evidence="10 11">cv. Zhongwan 6</strain>
    </source>
</reference>
<dbReference type="GO" id="GO:0006397">
    <property type="term" value="P:mRNA processing"/>
    <property type="evidence" value="ECO:0007669"/>
    <property type="project" value="UniProtKB-UniRule"/>
</dbReference>
<dbReference type="Proteomes" id="UP001058974">
    <property type="component" value="Chromosome 7"/>
</dbReference>
<evidence type="ECO:0000313" key="11">
    <source>
        <dbReference type="Proteomes" id="UP001058974"/>
    </source>
</evidence>
<comment type="function">
    <text evidence="6">Possesses 5'-&gt;3' exoribonuclease activity. Acts as an endogenous post-transcriptional gene silencing (PTGS) suppressor.</text>
</comment>
<dbReference type="Pfam" id="PF03159">
    <property type="entry name" value="XRN_N"/>
    <property type="match status" value="1"/>
</dbReference>
<dbReference type="AlphaFoldDB" id="A0A9D4VTX0"/>
<evidence type="ECO:0000256" key="1">
    <source>
        <dbReference type="ARBA" id="ARBA00006994"/>
    </source>
</evidence>
<dbReference type="InterPro" id="IPR017151">
    <property type="entry name" value="Xrn2/3/4"/>
</dbReference>
<evidence type="ECO:0000256" key="6">
    <source>
        <dbReference type="PIRNR" id="PIRNR037239"/>
    </source>
</evidence>
<gene>
    <name evidence="10" type="ORF">KIW84_074365</name>
</gene>
<dbReference type="GO" id="GO:0005634">
    <property type="term" value="C:nucleus"/>
    <property type="evidence" value="ECO:0007669"/>
    <property type="project" value="InterPro"/>
</dbReference>
<keyword evidence="4 6" id="KW-0378">Hydrolase</keyword>
<evidence type="ECO:0000259" key="9">
    <source>
        <dbReference type="Pfam" id="PF17846"/>
    </source>
</evidence>
<dbReference type="EMBL" id="JAMSHJ010000007">
    <property type="protein sequence ID" value="KAI5388666.1"/>
    <property type="molecule type" value="Genomic_DNA"/>
</dbReference>
<keyword evidence="2 6" id="KW-0507">mRNA processing</keyword>
<accession>A0A9D4VTX0</accession>
<dbReference type="Gramene" id="Psat07G0436500-T1">
    <property type="protein sequence ID" value="KAI5388666.1"/>
    <property type="gene ID" value="KIW84_074365"/>
</dbReference>
<dbReference type="GO" id="GO:0000956">
    <property type="term" value="P:nuclear-transcribed mRNA catabolic process"/>
    <property type="evidence" value="ECO:0007669"/>
    <property type="project" value="TreeGrafter"/>
</dbReference>
<dbReference type="EC" id="3.1.13.-" evidence="6"/>
<feature type="domain" description="Xrn1 N-terminal" evidence="8">
    <location>
        <begin position="1"/>
        <end position="241"/>
    </location>
</feature>
<feature type="domain" description="Xrn1 helical" evidence="9">
    <location>
        <begin position="284"/>
        <end position="723"/>
    </location>
</feature>
<feature type="compositionally biased region" description="Basic and acidic residues" evidence="7">
    <location>
        <begin position="798"/>
        <end position="809"/>
    </location>
</feature>
<organism evidence="10 11">
    <name type="scientific">Pisum sativum</name>
    <name type="common">Garden pea</name>
    <name type="synonym">Lathyrus oleraceus</name>
    <dbReference type="NCBI Taxonomy" id="3888"/>
    <lineage>
        <taxon>Eukaryota</taxon>
        <taxon>Viridiplantae</taxon>
        <taxon>Streptophyta</taxon>
        <taxon>Embryophyta</taxon>
        <taxon>Tracheophyta</taxon>
        <taxon>Spermatophyta</taxon>
        <taxon>Magnoliopsida</taxon>
        <taxon>eudicotyledons</taxon>
        <taxon>Gunneridae</taxon>
        <taxon>Pentapetalae</taxon>
        <taxon>rosids</taxon>
        <taxon>fabids</taxon>
        <taxon>Fabales</taxon>
        <taxon>Fabaceae</taxon>
        <taxon>Papilionoideae</taxon>
        <taxon>50 kb inversion clade</taxon>
        <taxon>NPAAA clade</taxon>
        <taxon>Hologalegina</taxon>
        <taxon>IRL clade</taxon>
        <taxon>Fabeae</taxon>
        <taxon>Lathyrus</taxon>
    </lineage>
</organism>
<dbReference type="InterPro" id="IPR027073">
    <property type="entry name" value="5_3_exoribonuclease"/>
</dbReference>
<dbReference type="Gene3D" id="1.25.40.1050">
    <property type="match status" value="1"/>
</dbReference>
<evidence type="ECO:0000313" key="10">
    <source>
        <dbReference type="EMBL" id="KAI5388666.1"/>
    </source>
</evidence>
<dbReference type="GO" id="GO:0004534">
    <property type="term" value="F:5'-3' RNA exonuclease activity"/>
    <property type="evidence" value="ECO:0007669"/>
    <property type="project" value="UniProtKB-UniRule"/>
</dbReference>
<feature type="compositionally biased region" description="Polar residues" evidence="7">
    <location>
        <begin position="767"/>
        <end position="780"/>
    </location>
</feature>
<keyword evidence="5 6" id="KW-0269">Exonuclease</keyword>
<dbReference type="InterPro" id="IPR041412">
    <property type="entry name" value="Xrn1_helical"/>
</dbReference>
<evidence type="ECO:0000256" key="4">
    <source>
        <dbReference type="ARBA" id="ARBA00022801"/>
    </source>
</evidence>
<feature type="compositionally biased region" description="Gly residues" evidence="7">
    <location>
        <begin position="787"/>
        <end position="797"/>
    </location>
</feature>
<name>A0A9D4VTX0_PEA</name>
<evidence type="ECO:0000256" key="3">
    <source>
        <dbReference type="ARBA" id="ARBA00022722"/>
    </source>
</evidence>
<evidence type="ECO:0000256" key="2">
    <source>
        <dbReference type="ARBA" id="ARBA00022664"/>
    </source>
</evidence>
<feature type="region of interest" description="Disordered" evidence="7">
    <location>
        <begin position="740"/>
        <end position="882"/>
    </location>
</feature>
<dbReference type="OrthoDB" id="372487at2759"/>
<feature type="compositionally biased region" description="Polar residues" evidence="7">
    <location>
        <begin position="810"/>
        <end position="840"/>
    </location>
</feature>
<evidence type="ECO:0000256" key="5">
    <source>
        <dbReference type="ARBA" id="ARBA00022839"/>
    </source>
</evidence>
<feature type="compositionally biased region" description="Low complexity" evidence="7">
    <location>
        <begin position="852"/>
        <end position="868"/>
    </location>
</feature>
<dbReference type="GO" id="GO:0003723">
    <property type="term" value="F:RNA binding"/>
    <property type="evidence" value="ECO:0007669"/>
    <property type="project" value="TreeGrafter"/>
</dbReference>
<evidence type="ECO:0000256" key="7">
    <source>
        <dbReference type="SAM" id="MobiDB-lite"/>
    </source>
</evidence>
<protein>
    <recommendedName>
        <fullName evidence="6">5'-3' exoribonuclease</fullName>
        <ecNumber evidence="6">3.1.13.-</ecNumber>
    </recommendedName>
</protein>
<dbReference type="Gene3D" id="3.40.50.12390">
    <property type="match status" value="1"/>
</dbReference>